<keyword evidence="1" id="KW-1133">Transmembrane helix</keyword>
<keyword evidence="3" id="KW-1185">Reference proteome</keyword>
<dbReference type="EMBL" id="CP076460">
    <property type="protein sequence ID" value="QWQ32128.1"/>
    <property type="molecule type" value="Genomic_DNA"/>
</dbReference>
<proteinExistence type="predicted"/>
<feature type="transmembrane region" description="Helical" evidence="1">
    <location>
        <begin position="102"/>
        <end position="125"/>
    </location>
</feature>
<dbReference type="KEGG" id="mnd:KOY48_04625"/>
<dbReference type="Proteomes" id="UP000679129">
    <property type="component" value="Chromosome"/>
</dbReference>
<reference evidence="2" key="1">
    <citation type="submission" date="2021-06" db="EMBL/GenBank/DDBJ databases">
        <title>An adapted protocol for Saccharibacteria cultivation: two new species join this phylum of Candidate Phyla Radiations.</title>
        <authorList>
            <person name="Ibrahim A."/>
            <person name="Maatouk M."/>
            <person name="Zgheib R."/>
            <person name="Haddad G."/>
            <person name="Bou Khalil J."/>
            <person name="Raoult D."/>
            <person name="Bittar F."/>
        </authorList>
    </citation>
    <scope>NUCLEOTIDE SEQUENCE</scope>
    <source>
        <strain evidence="2">IHU1</strain>
    </source>
</reference>
<evidence type="ECO:0000313" key="2">
    <source>
        <dbReference type="EMBL" id="QWQ32128.1"/>
    </source>
</evidence>
<protein>
    <submittedName>
        <fullName evidence="2">Uncharacterized protein</fullName>
    </submittedName>
</protein>
<evidence type="ECO:0000256" key="1">
    <source>
        <dbReference type="SAM" id="Phobius"/>
    </source>
</evidence>
<name>A0A8F1SBB0_9BACT</name>
<feature type="transmembrane region" description="Helical" evidence="1">
    <location>
        <begin position="76"/>
        <end position="96"/>
    </location>
</feature>
<evidence type="ECO:0000313" key="3">
    <source>
        <dbReference type="Proteomes" id="UP000679129"/>
    </source>
</evidence>
<organism evidence="2 3">
    <name type="scientific">Candidatus Minimicrobia naudis</name>
    <dbReference type="NCBI Taxonomy" id="2841263"/>
    <lineage>
        <taxon>Bacteria</taxon>
        <taxon>Candidatus Saccharimonadota</taxon>
        <taxon>Candidatus Saccharimonadota incertae sedis</taxon>
        <taxon>Candidatus Minimicrobia</taxon>
    </lineage>
</organism>
<dbReference type="AlphaFoldDB" id="A0A8F1SBB0"/>
<accession>A0A8F1SBB0</accession>
<sequence length="126" mass="14359">MFLVGIFQWWYGNGLLQYIRQSFLGVLRTADFFSVGLLLKTLFNPFRQISAAPVGGDLSVQLSAFFDKMFSRVIGAVVRSMVIIIGILMILLRFLWMIVGIIMWLALPLMPFIGIILWQLGVSVWK</sequence>
<gene>
    <name evidence="2" type="ORF">KOY48_04625</name>
</gene>
<keyword evidence="1" id="KW-0472">Membrane</keyword>
<keyword evidence="1" id="KW-0812">Transmembrane</keyword>